<evidence type="ECO:0000256" key="17">
    <source>
        <dbReference type="ARBA" id="ARBA00030571"/>
    </source>
</evidence>
<comment type="catalytic activity">
    <reaction evidence="3">
        <text>adenosylcob(III)inamide + GTP = adenosylcob(III)inamide phosphate + GDP + H(+)</text>
        <dbReference type="Rhea" id="RHEA:15765"/>
        <dbReference type="ChEBI" id="CHEBI:2480"/>
        <dbReference type="ChEBI" id="CHEBI:15378"/>
        <dbReference type="ChEBI" id="CHEBI:37565"/>
        <dbReference type="ChEBI" id="CHEBI:58189"/>
        <dbReference type="ChEBI" id="CHEBI:58502"/>
        <dbReference type="EC" id="2.7.1.156"/>
    </reaction>
</comment>
<keyword evidence="18" id="KW-0548">Nucleotidyltransferase</keyword>
<comment type="pathway">
    <text evidence="5">Cofactor biosynthesis; adenosylcobalamin biosynthesis; adenosylcobalamin from cob(II)yrinate a,c-diamide: step 6/7.</text>
</comment>
<dbReference type="UniPathway" id="UPA00148">
    <property type="reaction ID" value="UER00236"/>
</dbReference>
<name>A0A1I7JGX5_9BACL</name>
<dbReference type="NCBIfam" id="NF004469">
    <property type="entry name" value="PRK05800.1"/>
    <property type="match status" value="1"/>
</dbReference>
<proteinExistence type="inferred from homology"/>
<dbReference type="GO" id="GO:0043752">
    <property type="term" value="F:adenosylcobinamide kinase activity"/>
    <property type="evidence" value="ECO:0007669"/>
    <property type="project" value="UniProtKB-EC"/>
</dbReference>
<evidence type="ECO:0000256" key="12">
    <source>
        <dbReference type="ARBA" id="ARBA00022741"/>
    </source>
</evidence>
<comment type="similarity">
    <text evidence="7">Belongs to the CobU/CobP family.</text>
</comment>
<evidence type="ECO:0000256" key="3">
    <source>
        <dbReference type="ARBA" id="ARBA00001522"/>
    </source>
</evidence>
<dbReference type="CDD" id="cd00544">
    <property type="entry name" value="CobU"/>
    <property type="match status" value="1"/>
</dbReference>
<keyword evidence="12" id="KW-0547">Nucleotide-binding</keyword>
<dbReference type="PANTHER" id="PTHR34848:SF1">
    <property type="entry name" value="BIFUNCTIONAL ADENOSYLCOBALAMIN BIOSYNTHESIS PROTEIN COBU"/>
    <property type="match status" value="1"/>
</dbReference>
<organism evidence="18 19">
    <name type="scientific">Alicyclobacillus macrosporangiidus</name>
    <dbReference type="NCBI Taxonomy" id="392015"/>
    <lineage>
        <taxon>Bacteria</taxon>
        <taxon>Bacillati</taxon>
        <taxon>Bacillota</taxon>
        <taxon>Bacilli</taxon>
        <taxon>Bacillales</taxon>
        <taxon>Alicyclobacillaceae</taxon>
        <taxon>Alicyclobacillus</taxon>
    </lineage>
</organism>
<evidence type="ECO:0000256" key="11">
    <source>
        <dbReference type="ARBA" id="ARBA00022679"/>
    </source>
</evidence>
<evidence type="ECO:0000256" key="7">
    <source>
        <dbReference type="ARBA" id="ARBA00007490"/>
    </source>
</evidence>
<keyword evidence="14" id="KW-0067">ATP-binding</keyword>
<evidence type="ECO:0000256" key="16">
    <source>
        <dbReference type="ARBA" id="ARBA00029570"/>
    </source>
</evidence>
<dbReference type="EC" id="2.7.1.156" evidence="8"/>
<comment type="pathway">
    <text evidence="6">Cofactor biosynthesis; adenosylcobalamin biosynthesis; adenosylcobalamin from cob(II)yrinate a,c-diamide: step 5/7.</text>
</comment>
<evidence type="ECO:0000256" key="9">
    <source>
        <dbReference type="ARBA" id="ARBA00012523"/>
    </source>
</evidence>
<protein>
    <recommendedName>
        <fullName evidence="16">Adenosylcobinamide kinase</fullName>
        <ecNumber evidence="8">2.7.1.156</ecNumber>
        <ecNumber evidence="9">2.7.7.62</ecNumber>
    </recommendedName>
    <alternativeName>
        <fullName evidence="17">Adenosylcobinamide-phosphate guanylyltransferase</fullName>
    </alternativeName>
</protein>
<evidence type="ECO:0000256" key="1">
    <source>
        <dbReference type="ARBA" id="ARBA00000312"/>
    </source>
</evidence>
<dbReference type="GO" id="GO:0005524">
    <property type="term" value="F:ATP binding"/>
    <property type="evidence" value="ECO:0007669"/>
    <property type="project" value="UniProtKB-KW"/>
</dbReference>
<evidence type="ECO:0000256" key="15">
    <source>
        <dbReference type="ARBA" id="ARBA00023134"/>
    </source>
</evidence>
<reference evidence="19" key="1">
    <citation type="submission" date="2016-10" db="EMBL/GenBank/DDBJ databases">
        <authorList>
            <person name="Varghese N."/>
        </authorList>
    </citation>
    <scope>NUCLEOTIDE SEQUENCE [LARGE SCALE GENOMIC DNA]</scope>
    <source>
        <strain evidence="19">DSM 17980</strain>
    </source>
</reference>
<evidence type="ECO:0000256" key="5">
    <source>
        <dbReference type="ARBA" id="ARBA00004692"/>
    </source>
</evidence>
<dbReference type="InterPro" id="IPR003203">
    <property type="entry name" value="CobU/CobP"/>
</dbReference>
<dbReference type="GO" id="GO:0009236">
    <property type="term" value="P:cobalamin biosynthetic process"/>
    <property type="evidence" value="ECO:0007669"/>
    <property type="project" value="UniProtKB-UniPathway"/>
</dbReference>
<dbReference type="EC" id="2.7.7.62" evidence="9"/>
<dbReference type="GO" id="GO:0008820">
    <property type="term" value="F:cobinamide phosphate guanylyltransferase activity"/>
    <property type="evidence" value="ECO:0007669"/>
    <property type="project" value="UniProtKB-EC"/>
</dbReference>
<keyword evidence="19" id="KW-1185">Reference proteome</keyword>
<evidence type="ECO:0000256" key="14">
    <source>
        <dbReference type="ARBA" id="ARBA00022840"/>
    </source>
</evidence>
<evidence type="ECO:0000256" key="4">
    <source>
        <dbReference type="ARBA" id="ARBA00003889"/>
    </source>
</evidence>
<comment type="function">
    <text evidence="4">Catalyzes ATP-dependent phosphorylation of adenosylcobinamide and addition of GMP to adenosylcobinamide phosphate.</text>
</comment>
<dbReference type="Proteomes" id="UP000183508">
    <property type="component" value="Unassembled WGS sequence"/>
</dbReference>
<dbReference type="Pfam" id="PF02283">
    <property type="entry name" value="CobU"/>
    <property type="match status" value="1"/>
</dbReference>
<evidence type="ECO:0000256" key="13">
    <source>
        <dbReference type="ARBA" id="ARBA00022777"/>
    </source>
</evidence>
<dbReference type="AlphaFoldDB" id="A0A1I7JGX5"/>
<dbReference type="EMBL" id="FPBV01000010">
    <property type="protein sequence ID" value="SFU84447.1"/>
    <property type="molecule type" value="Genomic_DNA"/>
</dbReference>
<dbReference type="GO" id="GO:0005525">
    <property type="term" value="F:GTP binding"/>
    <property type="evidence" value="ECO:0007669"/>
    <property type="project" value="UniProtKB-KW"/>
</dbReference>
<keyword evidence="11 18" id="KW-0808">Transferase</keyword>
<evidence type="ECO:0000313" key="18">
    <source>
        <dbReference type="EMBL" id="SFU84447.1"/>
    </source>
</evidence>
<accession>A0A1I7JGX5</accession>
<dbReference type="Gene3D" id="3.40.50.300">
    <property type="entry name" value="P-loop containing nucleotide triphosphate hydrolases"/>
    <property type="match status" value="1"/>
</dbReference>
<comment type="catalytic activity">
    <reaction evidence="2">
        <text>adenosylcob(III)inamide phosphate + GTP + H(+) = adenosylcob(III)inamide-GDP + diphosphate</text>
        <dbReference type="Rhea" id="RHEA:22712"/>
        <dbReference type="ChEBI" id="CHEBI:15378"/>
        <dbReference type="ChEBI" id="CHEBI:33019"/>
        <dbReference type="ChEBI" id="CHEBI:37565"/>
        <dbReference type="ChEBI" id="CHEBI:58502"/>
        <dbReference type="ChEBI" id="CHEBI:60487"/>
        <dbReference type="EC" id="2.7.7.62"/>
    </reaction>
</comment>
<evidence type="ECO:0000313" key="19">
    <source>
        <dbReference type="Proteomes" id="UP000183508"/>
    </source>
</evidence>
<keyword evidence="10" id="KW-0169">Cobalamin biosynthesis</keyword>
<dbReference type="STRING" id="392015.SAMN05421543_11018"/>
<gene>
    <name evidence="18" type="ORF">SAMN05421543_11018</name>
</gene>
<dbReference type="SUPFAM" id="SSF52540">
    <property type="entry name" value="P-loop containing nucleoside triphosphate hydrolases"/>
    <property type="match status" value="1"/>
</dbReference>
<evidence type="ECO:0000256" key="2">
    <source>
        <dbReference type="ARBA" id="ARBA00000711"/>
    </source>
</evidence>
<comment type="catalytic activity">
    <reaction evidence="1">
        <text>adenosylcob(III)inamide + ATP = adenosylcob(III)inamide phosphate + ADP + H(+)</text>
        <dbReference type="Rhea" id="RHEA:15769"/>
        <dbReference type="ChEBI" id="CHEBI:2480"/>
        <dbReference type="ChEBI" id="CHEBI:15378"/>
        <dbReference type="ChEBI" id="CHEBI:30616"/>
        <dbReference type="ChEBI" id="CHEBI:58502"/>
        <dbReference type="ChEBI" id="CHEBI:456216"/>
        <dbReference type="EC" id="2.7.1.156"/>
    </reaction>
</comment>
<keyword evidence="15" id="KW-0342">GTP-binding</keyword>
<dbReference type="InterPro" id="IPR027417">
    <property type="entry name" value="P-loop_NTPase"/>
</dbReference>
<evidence type="ECO:0000256" key="10">
    <source>
        <dbReference type="ARBA" id="ARBA00022573"/>
    </source>
</evidence>
<sequence>MVNSLDGGLHMTEHLSDSAGIHPSQMEVLKFQERRAQDGGKVEGETRGGCTFVLGGARSGKSTFAERWASRLSEIHGLPVTYVATAQASDREMEDRILRHRIRRPDDWLTVEEPLDVANWIARQTEPKVIIVDCLTLLLNNWMWLERCSESQFVARMEELVTAIAQSTSHIVVVSNEAGQGIVPADPLSRQYRDWLGLLNQAIAKQAEVVIWMVAGIPIDLKKFEAQWP</sequence>
<keyword evidence="13 18" id="KW-0418">Kinase</keyword>
<evidence type="ECO:0000256" key="8">
    <source>
        <dbReference type="ARBA" id="ARBA00012016"/>
    </source>
</evidence>
<evidence type="ECO:0000256" key="6">
    <source>
        <dbReference type="ARBA" id="ARBA00005159"/>
    </source>
</evidence>
<dbReference type="PANTHER" id="PTHR34848">
    <property type="match status" value="1"/>
</dbReference>